<feature type="transmembrane region" description="Helical" evidence="5">
    <location>
        <begin position="222"/>
        <end position="244"/>
    </location>
</feature>
<feature type="transmembrane region" description="Helical" evidence="5">
    <location>
        <begin position="83"/>
        <end position="104"/>
    </location>
</feature>
<dbReference type="InterPro" id="IPR050638">
    <property type="entry name" value="AA-Vitamin_Transporters"/>
</dbReference>
<feature type="chain" id="PRO_5026254291" description="EamA domain-containing protein" evidence="6">
    <location>
        <begin position="22"/>
        <end position="309"/>
    </location>
</feature>
<keyword evidence="6" id="KW-0732">Signal</keyword>
<dbReference type="SUPFAM" id="SSF103481">
    <property type="entry name" value="Multidrug resistance efflux transporter EmrE"/>
    <property type="match status" value="1"/>
</dbReference>
<dbReference type="InterPro" id="IPR037185">
    <property type="entry name" value="EmrE-like"/>
</dbReference>
<dbReference type="AlphaFoldDB" id="A0A6F8PQW3"/>
<protein>
    <recommendedName>
        <fullName evidence="7">EamA domain-containing protein</fullName>
    </recommendedName>
</protein>
<feature type="transmembrane region" description="Helical" evidence="5">
    <location>
        <begin position="251"/>
        <end position="271"/>
    </location>
</feature>
<evidence type="ECO:0000256" key="3">
    <source>
        <dbReference type="ARBA" id="ARBA00022989"/>
    </source>
</evidence>
<evidence type="ECO:0000313" key="8">
    <source>
        <dbReference type="EMBL" id="BBP44418.1"/>
    </source>
</evidence>
<dbReference type="PANTHER" id="PTHR32322:SF9">
    <property type="entry name" value="AMINO-ACID METABOLITE EFFLUX PUMP-RELATED"/>
    <property type="match status" value="1"/>
</dbReference>
<dbReference type="Pfam" id="PF00892">
    <property type="entry name" value="EamA"/>
    <property type="match status" value="1"/>
</dbReference>
<accession>A0A6F8PQW3</accession>
<keyword evidence="2 5" id="KW-0812">Transmembrane</keyword>
<evidence type="ECO:0000259" key="7">
    <source>
        <dbReference type="Pfam" id="PF00892"/>
    </source>
</evidence>
<evidence type="ECO:0000256" key="6">
    <source>
        <dbReference type="SAM" id="SignalP"/>
    </source>
</evidence>
<reference evidence="9" key="1">
    <citation type="submission" date="2019-11" db="EMBL/GenBank/DDBJ databases">
        <title>Isolation and characterization of two novel species in the genus Thiomicrorhabdus.</title>
        <authorList>
            <person name="Mochizuki J."/>
            <person name="Kojima H."/>
            <person name="Fukui M."/>
        </authorList>
    </citation>
    <scope>NUCLEOTIDE SEQUENCE [LARGE SCALE GENOMIC DNA]</scope>
    <source>
        <strain evidence="9">AkT22</strain>
    </source>
</reference>
<feature type="transmembrane region" description="Helical" evidence="5">
    <location>
        <begin position="197"/>
        <end position="216"/>
    </location>
</feature>
<dbReference type="EMBL" id="AP021888">
    <property type="protein sequence ID" value="BBP44418.1"/>
    <property type="molecule type" value="Genomic_DNA"/>
</dbReference>
<feature type="signal peptide" evidence="6">
    <location>
        <begin position="1"/>
        <end position="21"/>
    </location>
</feature>
<evidence type="ECO:0000313" key="9">
    <source>
        <dbReference type="Proteomes" id="UP000501466"/>
    </source>
</evidence>
<feature type="transmembrane region" description="Helical" evidence="5">
    <location>
        <begin position="40"/>
        <end position="62"/>
    </location>
</feature>
<sequence length="309" mass="33425">MTRSLVLQTAFLTLASITAFAANAVVCRWALDHQLIDPVSFTSLRLGSGAASLFLVMTWFHWRKKSNQAASLNSATETVSHGSWRAAIILFLYAITFSYGYVAISTATGALLLAAVVQLTMIGYAVKNGDKLHTAEWIGVGLALLGLLYLVYPKLTTPSWWGLVMVVASAYTWALYTLNGRKSLNPLSDTAFNFYRTLPMITLASTLSLLFTEQVFITEKGFLLAIISGGVTTGLGYILWYTALPRISSSLASASQLLVPLLAAFGAAWMISEPITLRFLIAATLMLGGLALVLHGRNQHRKAALKTPA</sequence>
<proteinExistence type="predicted"/>
<feature type="transmembrane region" description="Helical" evidence="5">
    <location>
        <begin position="277"/>
        <end position="296"/>
    </location>
</feature>
<dbReference type="KEGG" id="tzo:THMIRHAT_21640"/>
<keyword evidence="3 5" id="KW-1133">Transmembrane helix</keyword>
<name>A0A6F8PQW3_9GAMM</name>
<keyword evidence="9" id="KW-1185">Reference proteome</keyword>
<evidence type="ECO:0000256" key="1">
    <source>
        <dbReference type="ARBA" id="ARBA00004141"/>
    </source>
</evidence>
<evidence type="ECO:0000256" key="5">
    <source>
        <dbReference type="SAM" id="Phobius"/>
    </source>
</evidence>
<feature type="domain" description="EamA" evidence="7">
    <location>
        <begin position="160"/>
        <end position="294"/>
    </location>
</feature>
<feature type="transmembrane region" description="Helical" evidence="5">
    <location>
        <begin position="110"/>
        <end position="127"/>
    </location>
</feature>
<dbReference type="Proteomes" id="UP000501466">
    <property type="component" value="Chromosome"/>
</dbReference>
<keyword evidence="4 5" id="KW-0472">Membrane</keyword>
<feature type="transmembrane region" description="Helical" evidence="5">
    <location>
        <begin position="158"/>
        <end position="176"/>
    </location>
</feature>
<evidence type="ECO:0000256" key="2">
    <source>
        <dbReference type="ARBA" id="ARBA00022692"/>
    </source>
</evidence>
<organism evidence="8 9">
    <name type="scientific">Thiosulfativibrio zosterae</name>
    <dbReference type="NCBI Taxonomy" id="2675053"/>
    <lineage>
        <taxon>Bacteria</taxon>
        <taxon>Pseudomonadati</taxon>
        <taxon>Pseudomonadota</taxon>
        <taxon>Gammaproteobacteria</taxon>
        <taxon>Thiotrichales</taxon>
        <taxon>Piscirickettsiaceae</taxon>
        <taxon>Thiosulfativibrio</taxon>
    </lineage>
</organism>
<dbReference type="PANTHER" id="PTHR32322">
    <property type="entry name" value="INNER MEMBRANE TRANSPORTER"/>
    <property type="match status" value="1"/>
</dbReference>
<feature type="transmembrane region" description="Helical" evidence="5">
    <location>
        <begin position="134"/>
        <end position="152"/>
    </location>
</feature>
<dbReference type="InterPro" id="IPR000620">
    <property type="entry name" value="EamA_dom"/>
</dbReference>
<evidence type="ECO:0000256" key="4">
    <source>
        <dbReference type="ARBA" id="ARBA00023136"/>
    </source>
</evidence>
<gene>
    <name evidence="8" type="ORF">THMIRHAT_21640</name>
</gene>
<dbReference type="RefSeq" id="WP_173292135.1">
    <property type="nucleotide sequence ID" value="NZ_AP021888.1"/>
</dbReference>
<comment type="subcellular location">
    <subcellularLocation>
        <location evidence="1">Membrane</location>
        <topology evidence="1">Multi-pass membrane protein</topology>
    </subcellularLocation>
</comment>
<dbReference type="GO" id="GO:0016020">
    <property type="term" value="C:membrane"/>
    <property type="evidence" value="ECO:0007669"/>
    <property type="project" value="UniProtKB-SubCell"/>
</dbReference>